<dbReference type="GeneID" id="118343801"/>
<dbReference type="KEGG" id="jre:118343801"/>
<dbReference type="PANTHER" id="PTHR36766:SF70">
    <property type="entry name" value="DISEASE RESISTANCE PROTEIN RGA4"/>
    <property type="match status" value="1"/>
</dbReference>
<reference evidence="4" key="1">
    <citation type="submission" date="2025-08" db="UniProtKB">
        <authorList>
            <consortium name="RefSeq"/>
        </authorList>
    </citation>
    <scope>IDENTIFICATION</scope>
    <source>
        <tissue evidence="4">Leaves</tissue>
    </source>
</reference>
<dbReference type="PANTHER" id="PTHR36766">
    <property type="entry name" value="PLANT BROAD-SPECTRUM MILDEW RESISTANCE PROTEIN RPW8"/>
    <property type="match status" value="1"/>
</dbReference>
<evidence type="ECO:0000259" key="2">
    <source>
        <dbReference type="Pfam" id="PF00931"/>
    </source>
</evidence>
<dbReference type="GO" id="GO:0006952">
    <property type="term" value="P:defense response"/>
    <property type="evidence" value="ECO:0007669"/>
    <property type="project" value="UniProtKB-KW"/>
</dbReference>
<dbReference type="AlphaFoldDB" id="A0A6P9E2I4"/>
<dbReference type="InterPro" id="IPR027417">
    <property type="entry name" value="P-loop_NTPase"/>
</dbReference>
<evidence type="ECO:0000313" key="4">
    <source>
        <dbReference type="RefSeq" id="XP_035538483.1"/>
    </source>
</evidence>
<dbReference type="GO" id="GO:0043531">
    <property type="term" value="F:ADP binding"/>
    <property type="evidence" value="ECO:0007669"/>
    <property type="project" value="InterPro"/>
</dbReference>
<dbReference type="Proteomes" id="UP000235220">
    <property type="component" value="Chromosome 11"/>
</dbReference>
<dbReference type="Pfam" id="PF00931">
    <property type="entry name" value="NB-ARC"/>
    <property type="match status" value="1"/>
</dbReference>
<name>A0A6P9E2I4_JUGRE</name>
<sequence length="117" mass="13506">MPITLELGRTLNKTPKELHEKLSTYLLEKRYLVVLDGIPSLQLWEKVRSAFPDTLNGSRILITTTLILDVPARFAYTYSLPLLNKDESWELFHKKVFRGGEMSSRVGNSRETNDRIL</sequence>
<evidence type="ECO:0000256" key="1">
    <source>
        <dbReference type="ARBA" id="ARBA00022821"/>
    </source>
</evidence>
<dbReference type="Gene3D" id="3.40.50.300">
    <property type="entry name" value="P-loop containing nucleotide triphosphate hydrolases"/>
    <property type="match status" value="1"/>
</dbReference>
<dbReference type="InterPro" id="IPR002182">
    <property type="entry name" value="NB-ARC"/>
</dbReference>
<gene>
    <name evidence="4" type="primary">LOC118343801</name>
</gene>
<protein>
    <submittedName>
        <fullName evidence="4">Disease resistance protein RPM1-like</fullName>
    </submittedName>
</protein>
<feature type="domain" description="NB-ARC" evidence="2">
    <location>
        <begin position="8"/>
        <end position="98"/>
    </location>
</feature>
<organism evidence="3 4">
    <name type="scientific">Juglans regia</name>
    <name type="common">English walnut</name>
    <dbReference type="NCBI Taxonomy" id="51240"/>
    <lineage>
        <taxon>Eukaryota</taxon>
        <taxon>Viridiplantae</taxon>
        <taxon>Streptophyta</taxon>
        <taxon>Embryophyta</taxon>
        <taxon>Tracheophyta</taxon>
        <taxon>Spermatophyta</taxon>
        <taxon>Magnoliopsida</taxon>
        <taxon>eudicotyledons</taxon>
        <taxon>Gunneridae</taxon>
        <taxon>Pentapetalae</taxon>
        <taxon>rosids</taxon>
        <taxon>fabids</taxon>
        <taxon>Fagales</taxon>
        <taxon>Juglandaceae</taxon>
        <taxon>Juglans</taxon>
    </lineage>
</organism>
<keyword evidence="3" id="KW-1185">Reference proteome</keyword>
<dbReference type="RefSeq" id="XP_035538483.1">
    <property type="nucleotide sequence ID" value="XM_035682590.1"/>
</dbReference>
<keyword evidence="1" id="KW-0611">Plant defense</keyword>
<evidence type="ECO:0000313" key="3">
    <source>
        <dbReference type="Proteomes" id="UP000235220"/>
    </source>
</evidence>
<dbReference type="SUPFAM" id="SSF52540">
    <property type="entry name" value="P-loop containing nucleoside triphosphate hydrolases"/>
    <property type="match status" value="1"/>
</dbReference>
<dbReference type="InParanoid" id="A0A6P9E2I4"/>
<proteinExistence type="predicted"/>
<accession>A0A6P9E2I4</accession>
<dbReference type="OrthoDB" id="3027644at2759"/>